<accession>A0A3S5CP68</accession>
<name>A0A3S5CP68_9PLAT</name>
<dbReference type="GO" id="GO:0005604">
    <property type="term" value="C:basement membrane"/>
    <property type="evidence" value="ECO:0007669"/>
    <property type="project" value="UniProtKB-SubCell"/>
</dbReference>
<dbReference type="SUPFAM" id="SSF56436">
    <property type="entry name" value="C-type lectin-like"/>
    <property type="match status" value="1"/>
</dbReference>
<dbReference type="EMBL" id="CAAALY010071487">
    <property type="protein sequence ID" value="VEL25071.1"/>
    <property type="molecule type" value="Genomic_DNA"/>
</dbReference>
<dbReference type="OrthoDB" id="10071882at2759"/>
<evidence type="ECO:0000256" key="1">
    <source>
        <dbReference type="ARBA" id="ARBA00004302"/>
    </source>
</evidence>
<keyword evidence="5" id="KW-0084">Basement membrane</keyword>
<sequence length="90" mass="10515">MWEGYSFLSMSGSERAQVNDLASPGSCLRFFNPIPFMFCEKQENCFYAQRNDRTYWLSTDDQPMMWNAVTVNDTERYISRCVVCEAPSRS</sequence>
<evidence type="ECO:0000256" key="4">
    <source>
        <dbReference type="ARBA" id="ARBA00022737"/>
    </source>
</evidence>
<dbReference type="AlphaFoldDB" id="A0A3S5CP68"/>
<keyword evidence="4" id="KW-0677">Repeat</keyword>
<evidence type="ECO:0000256" key="7">
    <source>
        <dbReference type="ARBA" id="ARBA00023157"/>
    </source>
</evidence>
<evidence type="ECO:0000313" key="10">
    <source>
        <dbReference type="Proteomes" id="UP000784294"/>
    </source>
</evidence>
<evidence type="ECO:0000313" key="9">
    <source>
        <dbReference type="EMBL" id="VEL25071.1"/>
    </source>
</evidence>
<evidence type="ECO:0000256" key="2">
    <source>
        <dbReference type="ARBA" id="ARBA00022525"/>
    </source>
</evidence>
<evidence type="ECO:0000256" key="5">
    <source>
        <dbReference type="ARBA" id="ARBA00022869"/>
    </source>
</evidence>
<dbReference type="InterPro" id="IPR036954">
    <property type="entry name" value="Collagen_IV_NC_sf"/>
</dbReference>
<gene>
    <name evidence="9" type="ORF">PXEA_LOCUS18511</name>
</gene>
<proteinExistence type="predicted"/>
<dbReference type="SMART" id="SM00111">
    <property type="entry name" value="C4"/>
    <property type="match status" value="1"/>
</dbReference>
<keyword evidence="7" id="KW-1015">Disulfide bond</keyword>
<keyword evidence="3" id="KW-0272">Extracellular matrix</keyword>
<feature type="domain" description="Collagen IV NC1" evidence="8">
    <location>
        <begin position="1"/>
        <end position="90"/>
    </location>
</feature>
<reference evidence="9" key="1">
    <citation type="submission" date="2018-11" db="EMBL/GenBank/DDBJ databases">
        <authorList>
            <consortium name="Pathogen Informatics"/>
        </authorList>
    </citation>
    <scope>NUCLEOTIDE SEQUENCE</scope>
</reference>
<protein>
    <recommendedName>
        <fullName evidence="8">Collagen IV NC1 domain-containing protein</fullName>
    </recommendedName>
</protein>
<dbReference type="InterPro" id="IPR001442">
    <property type="entry name" value="Collagen_IV_NC"/>
</dbReference>
<comment type="subcellular location">
    <subcellularLocation>
        <location evidence="1">Secreted</location>
        <location evidence="1">Extracellular space</location>
        <location evidence="1">Extracellular matrix</location>
        <location evidence="1">Basement membrane</location>
    </subcellularLocation>
</comment>
<keyword evidence="2" id="KW-0964">Secreted</keyword>
<dbReference type="Proteomes" id="UP000784294">
    <property type="component" value="Unassembled WGS sequence"/>
</dbReference>
<dbReference type="GO" id="GO:0005581">
    <property type="term" value="C:collagen trimer"/>
    <property type="evidence" value="ECO:0007669"/>
    <property type="project" value="UniProtKB-KW"/>
</dbReference>
<evidence type="ECO:0000259" key="8">
    <source>
        <dbReference type="PROSITE" id="PS51403"/>
    </source>
</evidence>
<dbReference type="Pfam" id="PF01413">
    <property type="entry name" value="C4"/>
    <property type="match status" value="1"/>
</dbReference>
<dbReference type="GO" id="GO:0005201">
    <property type="term" value="F:extracellular matrix structural constituent"/>
    <property type="evidence" value="ECO:0007669"/>
    <property type="project" value="InterPro"/>
</dbReference>
<comment type="caution">
    <text evidence="9">The sequence shown here is derived from an EMBL/GenBank/DDBJ whole genome shotgun (WGS) entry which is preliminary data.</text>
</comment>
<keyword evidence="6" id="KW-0176">Collagen</keyword>
<dbReference type="InterPro" id="IPR016187">
    <property type="entry name" value="CTDL_fold"/>
</dbReference>
<organism evidence="9 10">
    <name type="scientific">Protopolystoma xenopodis</name>
    <dbReference type="NCBI Taxonomy" id="117903"/>
    <lineage>
        <taxon>Eukaryota</taxon>
        <taxon>Metazoa</taxon>
        <taxon>Spiralia</taxon>
        <taxon>Lophotrochozoa</taxon>
        <taxon>Platyhelminthes</taxon>
        <taxon>Monogenea</taxon>
        <taxon>Polyopisthocotylea</taxon>
        <taxon>Polystomatidea</taxon>
        <taxon>Polystomatidae</taxon>
        <taxon>Protopolystoma</taxon>
    </lineage>
</organism>
<dbReference type="Gene3D" id="2.170.240.10">
    <property type="entry name" value="Collagen IV, non-collagenous"/>
    <property type="match status" value="1"/>
</dbReference>
<evidence type="ECO:0000256" key="6">
    <source>
        <dbReference type="ARBA" id="ARBA00023119"/>
    </source>
</evidence>
<keyword evidence="10" id="KW-1185">Reference proteome</keyword>
<evidence type="ECO:0000256" key="3">
    <source>
        <dbReference type="ARBA" id="ARBA00022530"/>
    </source>
</evidence>
<dbReference type="PROSITE" id="PS51403">
    <property type="entry name" value="NC1_IV"/>
    <property type="match status" value="1"/>
</dbReference>